<reference evidence="1 2" key="1">
    <citation type="submission" date="2009-10" db="EMBL/GenBank/DDBJ databases">
        <authorList>
            <person name="Weinstock G."/>
            <person name="Sodergren E."/>
            <person name="Clifton S."/>
            <person name="Fulton L."/>
            <person name="Fulton B."/>
            <person name="Courtney L."/>
            <person name="Fronick C."/>
            <person name="Harrison M."/>
            <person name="Strong C."/>
            <person name="Farmer C."/>
            <person name="Delahaunty K."/>
            <person name="Markovic C."/>
            <person name="Hall O."/>
            <person name="Minx P."/>
            <person name="Tomlinson C."/>
            <person name="Mitreva M."/>
            <person name="Nelson J."/>
            <person name="Hou S."/>
            <person name="Wollam A."/>
            <person name="Pepin K.H."/>
            <person name="Johnson M."/>
            <person name="Bhonagiri V."/>
            <person name="Nash W.E."/>
            <person name="Warren W."/>
            <person name="Chinwalla A."/>
            <person name="Mardis E.R."/>
            <person name="Wilson R.K."/>
        </authorList>
    </citation>
    <scope>NUCLEOTIDE SEQUENCE [LARGE SCALE GENOMIC DNA]</scope>
    <source>
        <strain evidence="1 2">ATCC 23970</strain>
    </source>
</reference>
<protein>
    <submittedName>
        <fullName evidence="1">Uncharacterized protein</fullName>
    </submittedName>
</protein>
<sequence>MSFRRHFCNVSAPPGFDTQRINLQYSGLNLNQYGVASPCRTICTVCGFVALS</sequence>
<proteinExistence type="predicted"/>
<dbReference type="Proteomes" id="UP000003843">
    <property type="component" value="Unassembled WGS sequence"/>
</dbReference>
<comment type="caution">
    <text evidence="1">The sequence shown here is derived from an EMBL/GenBank/DDBJ whole genome shotgun (WGS) entry which is preliminary data.</text>
</comment>
<organism evidence="1 2">
    <name type="scientific">Neisseria lactamica ATCC 23970</name>
    <dbReference type="NCBI Taxonomy" id="546265"/>
    <lineage>
        <taxon>Bacteria</taxon>
        <taxon>Pseudomonadati</taxon>
        <taxon>Pseudomonadota</taxon>
        <taxon>Betaproteobacteria</taxon>
        <taxon>Neisseriales</taxon>
        <taxon>Neisseriaceae</taxon>
        <taxon>Neisseria</taxon>
    </lineage>
</organism>
<evidence type="ECO:0000313" key="1">
    <source>
        <dbReference type="EMBL" id="EEZ76406.1"/>
    </source>
</evidence>
<dbReference type="EMBL" id="ACEQ02000005">
    <property type="protein sequence ID" value="EEZ76406.1"/>
    <property type="molecule type" value="Genomic_DNA"/>
</dbReference>
<accession>D0W7M1</accession>
<evidence type="ECO:0000313" key="2">
    <source>
        <dbReference type="Proteomes" id="UP000003843"/>
    </source>
</evidence>
<dbReference type="AlphaFoldDB" id="D0W7M1"/>
<name>D0W7M1_NEILA</name>
<gene>
    <name evidence="1" type="ORF">NEILACOT_03521</name>
</gene>